<keyword evidence="1" id="KW-1133">Transmembrane helix</keyword>
<dbReference type="OMA" id="CYISQKY"/>
<keyword evidence="3" id="KW-1185">Reference proteome</keyword>
<keyword evidence="1" id="KW-0812">Transmembrane</keyword>
<dbReference type="Proteomes" id="UP000000768">
    <property type="component" value="Chromosome 5"/>
</dbReference>
<sequence length="268" mass="29642">MAAGAHRSRIRCLALVRIVASVVALAFAATVVVVVLTAGLSPDNVRISITHGHLQSAGLLWSSVNFTIEHLRRPRNDTVTFYTPAKDLTVWVSMDAHDPAGRATNVCVDGVHILDLPHAPSFEGMVDIATVNNTVATGKADKPCARWRNPGLASMQLDRWVTFDDPLMLCYISQKYGGLYDFTVMLKVDMTILYRKEEDRDTTAYTDTTHYCWPVTLGNSRRISSEAVSCKPSHAFDYASIAPVLSLRDHLTPSQRRICSTWGRVPLN</sequence>
<dbReference type="InParanoid" id="A0A1Z5RIG1"/>
<dbReference type="EMBL" id="CM000764">
    <property type="protein sequence ID" value="OQU83528.1"/>
    <property type="molecule type" value="Genomic_DNA"/>
</dbReference>
<feature type="transmembrane region" description="Helical" evidence="1">
    <location>
        <begin position="12"/>
        <end position="40"/>
    </location>
</feature>
<dbReference type="Gramene" id="OQU83528">
    <property type="protein sequence ID" value="OQU83528"/>
    <property type="gene ID" value="SORBI_3005G130550"/>
</dbReference>
<evidence type="ECO:0000256" key="1">
    <source>
        <dbReference type="SAM" id="Phobius"/>
    </source>
</evidence>
<accession>A0A1Z5RIG1</accession>
<dbReference type="AlphaFoldDB" id="A0A1Z5RIG1"/>
<organism evidence="2 3">
    <name type="scientific">Sorghum bicolor</name>
    <name type="common">Sorghum</name>
    <name type="synonym">Sorghum vulgare</name>
    <dbReference type="NCBI Taxonomy" id="4558"/>
    <lineage>
        <taxon>Eukaryota</taxon>
        <taxon>Viridiplantae</taxon>
        <taxon>Streptophyta</taxon>
        <taxon>Embryophyta</taxon>
        <taxon>Tracheophyta</taxon>
        <taxon>Spermatophyta</taxon>
        <taxon>Magnoliopsida</taxon>
        <taxon>Liliopsida</taxon>
        <taxon>Poales</taxon>
        <taxon>Poaceae</taxon>
        <taxon>PACMAD clade</taxon>
        <taxon>Panicoideae</taxon>
        <taxon>Andropogonodae</taxon>
        <taxon>Andropogoneae</taxon>
        <taxon>Sorghinae</taxon>
        <taxon>Sorghum</taxon>
    </lineage>
</organism>
<keyword evidence="1" id="KW-0472">Membrane</keyword>
<reference evidence="2 3" key="1">
    <citation type="journal article" date="2009" name="Nature">
        <title>The Sorghum bicolor genome and the diversification of grasses.</title>
        <authorList>
            <person name="Paterson A.H."/>
            <person name="Bowers J.E."/>
            <person name="Bruggmann R."/>
            <person name="Dubchak I."/>
            <person name="Grimwood J."/>
            <person name="Gundlach H."/>
            <person name="Haberer G."/>
            <person name="Hellsten U."/>
            <person name="Mitros T."/>
            <person name="Poliakov A."/>
            <person name="Schmutz J."/>
            <person name="Spannagl M."/>
            <person name="Tang H."/>
            <person name="Wang X."/>
            <person name="Wicker T."/>
            <person name="Bharti A.K."/>
            <person name="Chapman J."/>
            <person name="Feltus F.A."/>
            <person name="Gowik U."/>
            <person name="Grigoriev I.V."/>
            <person name="Lyons E."/>
            <person name="Maher C.A."/>
            <person name="Martis M."/>
            <person name="Narechania A."/>
            <person name="Otillar R.P."/>
            <person name="Penning B.W."/>
            <person name="Salamov A.A."/>
            <person name="Wang Y."/>
            <person name="Zhang L."/>
            <person name="Carpita N.C."/>
            <person name="Freeling M."/>
            <person name="Gingle A.R."/>
            <person name="Hash C.T."/>
            <person name="Keller B."/>
            <person name="Klein P."/>
            <person name="Kresovich S."/>
            <person name="McCann M.C."/>
            <person name="Ming R."/>
            <person name="Peterson D.G."/>
            <person name="Mehboob-ur-Rahman"/>
            <person name="Ware D."/>
            <person name="Westhoff P."/>
            <person name="Mayer K.F."/>
            <person name="Messing J."/>
            <person name="Rokhsar D.S."/>
        </authorList>
    </citation>
    <scope>NUCLEOTIDE SEQUENCE [LARGE SCALE GENOMIC DNA]</scope>
    <source>
        <strain evidence="3">cv. BTx623</strain>
    </source>
</reference>
<gene>
    <name evidence="2" type="ORF">SORBI_3005G130550</name>
</gene>
<evidence type="ECO:0000313" key="2">
    <source>
        <dbReference type="EMBL" id="OQU83528.1"/>
    </source>
</evidence>
<proteinExistence type="predicted"/>
<evidence type="ECO:0000313" key="3">
    <source>
        <dbReference type="Proteomes" id="UP000000768"/>
    </source>
</evidence>
<protein>
    <submittedName>
        <fullName evidence="2">Uncharacterized protein</fullName>
    </submittedName>
</protein>
<reference evidence="3" key="2">
    <citation type="journal article" date="2018" name="Plant J.">
        <title>The Sorghum bicolor reference genome: improved assembly, gene annotations, a transcriptome atlas, and signatures of genome organization.</title>
        <authorList>
            <person name="McCormick R.F."/>
            <person name="Truong S.K."/>
            <person name="Sreedasyam A."/>
            <person name="Jenkins J."/>
            <person name="Shu S."/>
            <person name="Sims D."/>
            <person name="Kennedy M."/>
            <person name="Amirebrahimi M."/>
            <person name="Weers B.D."/>
            <person name="McKinley B."/>
            <person name="Mattison A."/>
            <person name="Morishige D.T."/>
            <person name="Grimwood J."/>
            <person name="Schmutz J."/>
            <person name="Mullet J.E."/>
        </authorList>
    </citation>
    <scope>NUCLEOTIDE SEQUENCE [LARGE SCALE GENOMIC DNA]</scope>
    <source>
        <strain evidence="3">cv. BTx623</strain>
    </source>
</reference>
<name>A0A1Z5RIG1_SORBI</name>